<sequence>MFNPVQRVLVYRPTPKVGLAEKLLHHWHGQRLKKLTDPIRLDQGLEQTDADAKETPSPSRETMRKSVRFEHHATKDDSRPRKTDNSTKNKWKCKPQRPGRRRAANAQHRQAEPETEREDTTPTTHKQAMEIRGQQPDTQPDSNGLTYAAIDKLSPALFQPSQLQNVISNINNNMPSGWTLTHAIQAGDMWRSYQEAKVTAANITDGVRLFIHTESAHSSQATLNGTTGLQYVNLPAYIAASPDQQMFVELTPEMIEPCRSPKNMICPISGAVSRKSNKEMCSVAIFLADDRRVQDISGIIITSWSGCKLTRCKLTSIHSS</sequence>
<reference evidence="2" key="1">
    <citation type="submission" date="2021-11" db="EMBL/GenBank/DDBJ databases">
        <authorList>
            <person name="Schell T."/>
        </authorList>
    </citation>
    <scope>NUCLEOTIDE SEQUENCE</scope>
    <source>
        <strain evidence="2">M5</strain>
    </source>
</reference>
<dbReference type="Proteomes" id="UP000789390">
    <property type="component" value="Unassembled WGS sequence"/>
</dbReference>
<proteinExistence type="predicted"/>
<feature type="region of interest" description="Disordered" evidence="1">
    <location>
        <begin position="44"/>
        <end position="141"/>
    </location>
</feature>
<evidence type="ECO:0000313" key="2">
    <source>
        <dbReference type="EMBL" id="CAH0112714.1"/>
    </source>
</evidence>
<organism evidence="2 3">
    <name type="scientific">Daphnia galeata</name>
    <dbReference type="NCBI Taxonomy" id="27404"/>
    <lineage>
        <taxon>Eukaryota</taxon>
        <taxon>Metazoa</taxon>
        <taxon>Ecdysozoa</taxon>
        <taxon>Arthropoda</taxon>
        <taxon>Crustacea</taxon>
        <taxon>Branchiopoda</taxon>
        <taxon>Diplostraca</taxon>
        <taxon>Cladocera</taxon>
        <taxon>Anomopoda</taxon>
        <taxon>Daphniidae</taxon>
        <taxon>Daphnia</taxon>
    </lineage>
</organism>
<accession>A0A8J2WPQ6</accession>
<keyword evidence="3" id="KW-1185">Reference proteome</keyword>
<name>A0A8J2WPQ6_9CRUS</name>
<feature type="compositionally biased region" description="Basic and acidic residues" evidence="1">
    <location>
        <begin position="109"/>
        <end position="120"/>
    </location>
</feature>
<evidence type="ECO:0000313" key="3">
    <source>
        <dbReference type="Proteomes" id="UP000789390"/>
    </source>
</evidence>
<protein>
    <submittedName>
        <fullName evidence="2">Uncharacterized protein</fullName>
    </submittedName>
</protein>
<comment type="caution">
    <text evidence="2">The sequence shown here is derived from an EMBL/GenBank/DDBJ whole genome shotgun (WGS) entry which is preliminary data.</text>
</comment>
<dbReference type="OrthoDB" id="6624493at2759"/>
<feature type="compositionally biased region" description="Basic and acidic residues" evidence="1">
    <location>
        <begin position="61"/>
        <end position="87"/>
    </location>
</feature>
<gene>
    <name evidence="2" type="ORF">DGAL_LOCUS16487</name>
</gene>
<evidence type="ECO:0000256" key="1">
    <source>
        <dbReference type="SAM" id="MobiDB-lite"/>
    </source>
</evidence>
<feature type="compositionally biased region" description="Basic residues" evidence="1">
    <location>
        <begin position="89"/>
        <end position="103"/>
    </location>
</feature>
<dbReference type="EMBL" id="CAKKLH010000330">
    <property type="protein sequence ID" value="CAH0112714.1"/>
    <property type="molecule type" value="Genomic_DNA"/>
</dbReference>
<dbReference type="AlphaFoldDB" id="A0A8J2WPQ6"/>